<evidence type="ECO:0000256" key="9">
    <source>
        <dbReference type="ARBA" id="ARBA00031586"/>
    </source>
</evidence>
<dbReference type="Pfam" id="PF00420">
    <property type="entry name" value="Oxidored_q2"/>
    <property type="match status" value="1"/>
</dbReference>
<evidence type="ECO:0000256" key="8">
    <source>
        <dbReference type="ARBA" id="ARBA00023136"/>
    </source>
</evidence>
<keyword evidence="5" id="KW-1278">Translocase</keyword>
<evidence type="ECO:0000256" key="11">
    <source>
        <dbReference type="SAM" id="Phobius"/>
    </source>
</evidence>
<dbReference type="GO" id="GO:0016020">
    <property type="term" value="C:membrane"/>
    <property type="evidence" value="ECO:0007669"/>
    <property type="project" value="UniProtKB-SubCell"/>
</dbReference>
<sequence>MVNFYLFFLSVSMVFVLVSYVLNRNHVLMMLISLEFVGLVIFFFCYLKMVVLIEEQYFLMVYLSFCVCEGVIGLSLLVGMIRSHGSDFISSLSLLKC</sequence>
<reference evidence="12" key="1">
    <citation type="journal article" date="2018" name="Int. J. Biol. Macromol.">
        <title>The mitochondrial genomes of the barklice, Lepinotus reticulatus and Dorypteryx domestica (Psocodea: Trogiomorpha): Insight into phylogeny of the order Psocodea.</title>
        <authorList>
            <person name="Feng S."/>
            <person name="Stejskal V."/>
            <person name="Wang Y."/>
            <person name="Li Z."/>
        </authorList>
    </citation>
    <scope>NUCLEOTIDE SEQUENCE</scope>
</reference>
<geneLocation type="mitochondrion" evidence="12"/>
<evidence type="ECO:0000256" key="4">
    <source>
        <dbReference type="ARBA" id="ARBA00022692"/>
    </source>
</evidence>
<keyword evidence="8 11" id="KW-0472">Membrane</keyword>
<feature type="transmembrane region" description="Helical" evidence="11">
    <location>
        <begin position="6"/>
        <end position="22"/>
    </location>
</feature>
<keyword evidence="4 11" id="KW-0812">Transmembrane</keyword>
<dbReference type="EMBL" id="MH046894">
    <property type="protein sequence ID" value="AZH07866.1"/>
    <property type="molecule type" value="Genomic_DNA"/>
</dbReference>
<name>A0A3Q8MA81_9NEOP</name>
<gene>
    <name evidence="12" type="primary">nad4L</name>
</gene>
<evidence type="ECO:0000256" key="2">
    <source>
        <dbReference type="ARBA" id="ARBA00010519"/>
    </source>
</evidence>
<evidence type="ECO:0000256" key="1">
    <source>
        <dbReference type="ARBA" id="ARBA00004141"/>
    </source>
</evidence>
<dbReference type="GO" id="GO:0008137">
    <property type="term" value="F:NADH dehydrogenase (ubiquinone) activity"/>
    <property type="evidence" value="ECO:0007669"/>
    <property type="project" value="UniProtKB-EC"/>
</dbReference>
<evidence type="ECO:0000256" key="10">
    <source>
        <dbReference type="ARBA" id="ARBA00049551"/>
    </source>
</evidence>
<comment type="similarity">
    <text evidence="2">Belongs to the complex I subunit 4L family.</text>
</comment>
<dbReference type="InterPro" id="IPR039428">
    <property type="entry name" value="NUOK/Mnh_C1-like"/>
</dbReference>
<feature type="transmembrane region" description="Helical" evidence="11">
    <location>
        <begin position="59"/>
        <end position="81"/>
    </location>
</feature>
<evidence type="ECO:0000256" key="7">
    <source>
        <dbReference type="ARBA" id="ARBA00023027"/>
    </source>
</evidence>
<proteinExistence type="inferred from homology"/>
<comment type="catalytic activity">
    <reaction evidence="10">
        <text>a ubiquinone + NADH + 5 H(+)(in) = a ubiquinol + NAD(+) + 4 H(+)(out)</text>
        <dbReference type="Rhea" id="RHEA:29091"/>
        <dbReference type="Rhea" id="RHEA-COMP:9565"/>
        <dbReference type="Rhea" id="RHEA-COMP:9566"/>
        <dbReference type="ChEBI" id="CHEBI:15378"/>
        <dbReference type="ChEBI" id="CHEBI:16389"/>
        <dbReference type="ChEBI" id="CHEBI:17976"/>
        <dbReference type="ChEBI" id="CHEBI:57540"/>
        <dbReference type="ChEBI" id="CHEBI:57945"/>
        <dbReference type="EC" id="7.1.1.2"/>
    </reaction>
</comment>
<keyword evidence="6 11" id="KW-1133">Transmembrane helix</keyword>
<dbReference type="Gene3D" id="1.10.287.3510">
    <property type="match status" value="1"/>
</dbReference>
<evidence type="ECO:0000256" key="6">
    <source>
        <dbReference type="ARBA" id="ARBA00022989"/>
    </source>
</evidence>
<evidence type="ECO:0000256" key="3">
    <source>
        <dbReference type="ARBA" id="ARBA00016612"/>
    </source>
</evidence>
<evidence type="ECO:0000256" key="5">
    <source>
        <dbReference type="ARBA" id="ARBA00022967"/>
    </source>
</evidence>
<protein>
    <recommendedName>
        <fullName evidence="3">NADH-ubiquinone oxidoreductase chain 4L</fullName>
    </recommendedName>
    <alternativeName>
        <fullName evidence="9">NADH dehydrogenase subunit 4L</fullName>
    </alternativeName>
</protein>
<feature type="transmembrane region" description="Helical" evidence="11">
    <location>
        <begin position="34"/>
        <end position="53"/>
    </location>
</feature>
<accession>A0A3Q8MA81</accession>
<organism evidence="12">
    <name type="scientific">Lepinotus reticulatus</name>
    <dbReference type="NCBI Taxonomy" id="209981"/>
    <lineage>
        <taxon>Eukaryota</taxon>
        <taxon>Metazoa</taxon>
        <taxon>Ecdysozoa</taxon>
        <taxon>Arthropoda</taxon>
        <taxon>Hexapoda</taxon>
        <taxon>Insecta</taxon>
        <taxon>Pterygota</taxon>
        <taxon>Neoptera</taxon>
        <taxon>Paraneoptera</taxon>
        <taxon>Psocodea</taxon>
        <taxon>Trogiomorpha</taxon>
        <taxon>Atropetae</taxon>
        <taxon>Trogiidae</taxon>
        <taxon>Lepinotus</taxon>
    </lineage>
</organism>
<comment type="subcellular location">
    <subcellularLocation>
        <location evidence="1">Membrane</location>
        <topology evidence="1">Multi-pass membrane protein</topology>
    </subcellularLocation>
</comment>
<keyword evidence="7" id="KW-0520">NAD</keyword>
<evidence type="ECO:0000313" key="12">
    <source>
        <dbReference type="EMBL" id="AZH07866.1"/>
    </source>
</evidence>
<keyword evidence="12" id="KW-0496">Mitochondrion</keyword>
<dbReference type="AlphaFoldDB" id="A0A3Q8MA81"/>